<evidence type="ECO:0000256" key="6">
    <source>
        <dbReference type="ARBA" id="ARBA00023235"/>
    </source>
</evidence>
<dbReference type="EMBL" id="CAFBPM010000024">
    <property type="protein sequence ID" value="CAB5031154.1"/>
    <property type="molecule type" value="Genomic_DNA"/>
</dbReference>
<feature type="domain" description="Alpha-D-phosphohexomutase alpha/beta/alpha" evidence="10">
    <location>
        <begin position="255"/>
        <end position="367"/>
    </location>
</feature>
<keyword evidence="5" id="KW-0460">Magnesium</keyword>
<sequence length="448" mass="46706">MAQPRFGTDGIRGLAFEELSTEIAMCLGRATARVMDLERVVVGRDTRESGPALSTALIEGLNSEGVQVLDVGVLPTPGVAFLSASMMIPGFVLSASHNPFHDNGIKVIGSGGTKLSTATEVAIEKELEALLLDPSQHVYAGTKGTTAQEPGTHRLYTDSLVNVLGVDALASMSIVVDCANGAAFETAKVVLEALGAKVTTIGAEPNGRNINDGVGSTHPEKLSSTVVAQGADLGLALDGDADRLIAVDANGAVIDGDALLALFAKDLKDQGRLANDTVVVTVMTNLGFHRAMEHEQINVQTVAVGDRNVVEAIDKDKLTLGGEQSGHIIFREFATTGDGLLSGLLLADLLRRSSSTLGELAASAFTLYPQYLEAVPVAPGSDLAGATELWERVKSAELDLGDRGRILIRASGTEPVIRVMVEAEDDAHARQLTAELVALVAKSLGSQG</sequence>
<gene>
    <name evidence="11" type="ORF">UFOPK3427_00711</name>
    <name evidence="12" type="ORF">UFOPK4112_01661</name>
</gene>
<evidence type="ECO:0000259" key="10">
    <source>
        <dbReference type="Pfam" id="PF02880"/>
    </source>
</evidence>
<comment type="similarity">
    <text evidence="2">Belongs to the phosphohexose mutase family.</text>
</comment>
<evidence type="ECO:0000259" key="9">
    <source>
        <dbReference type="Pfam" id="PF02879"/>
    </source>
</evidence>
<protein>
    <submittedName>
        <fullName evidence="12">Unannotated protein</fullName>
    </submittedName>
</protein>
<dbReference type="Pfam" id="PF02878">
    <property type="entry name" value="PGM_PMM_I"/>
    <property type="match status" value="1"/>
</dbReference>
<dbReference type="InterPro" id="IPR006352">
    <property type="entry name" value="GlmM_bact"/>
</dbReference>
<dbReference type="GO" id="GO:0000287">
    <property type="term" value="F:magnesium ion binding"/>
    <property type="evidence" value="ECO:0007669"/>
    <property type="project" value="InterPro"/>
</dbReference>
<dbReference type="InterPro" id="IPR036900">
    <property type="entry name" value="A-D-PHexomutase_C_sf"/>
</dbReference>
<dbReference type="SUPFAM" id="SSF55957">
    <property type="entry name" value="Phosphoglucomutase, C-terminal domain"/>
    <property type="match status" value="1"/>
</dbReference>
<dbReference type="EMBL" id="CAFBLT010000001">
    <property type="protein sequence ID" value="CAB4869698.1"/>
    <property type="molecule type" value="Genomic_DNA"/>
</dbReference>
<evidence type="ECO:0000256" key="5">
    <source>
        <dbReference type="ARBA" id="ARBA00022842"/>
    </source>
</evidence>
<dbReference type="GO" id="GO:0004615">
    <property type="term" value="F:phosphomannomutase activity"/>
    <property type="evidence" value="ECO:0007669"/>
    <property type="project" value="TreeGrafter"/>
</dbReference>
<keyword evidence="6" id="KW-0413">Isomerase</keyword>
<dbReference type="PROSITE" id="PS00710">
    <property type="entry name" value="PGM_PMM"/>
    <property type="match status" value="1"/>
</dbReference>
<dbReference type="FunFam" id="3.40.120.10:FF:000001">
    <property type="entry name" value="Phosphoglucosamine mutase"/>
    <property type="match status" value="1"/>
</dbReference>
<evidence type="ECO:0000256" key="1">
    <source>
        <dbReference type="ARBA" id="ARBA00001946"/>
    </source>
</evidence>
<evidence type="ECO:0000313" key="11">
    <source>
        <dbReference type="EMBL" id="CAB4869698.1"/>
    </source>
</evidence>
<evidence type="ECO:0000256" key="3">
    <source>
        <dbReference type="ARBA" id="ARBA00022553"/>
    </source>
</evidence>
<feature type="domain" description="Alpha-D-phosphohexomutase alpha/beta/alpha" evidence="8">
    <location>
        <begin position="5"/>
        <end position="129"/>
    </location>
</feature>
<dbReference type="Pfam" id="PF02879">
    <property type="entry name" value="PGM_PMM_II"/>
    <property type="match status" value="1"/>
</dbReference>
<organism evidence="12">
    <name type="scientific">freshwater metagenome</name>
    <dbReference type="NCBI Taxonomy" id="449393"/>
    <lineage>
        <taxon>unclassified sequences</taxon>
        <taxon>metagenomes</taxon>
        <taxon>ecological metagenomes</taxon>
    </lineage>
</organism>
<dbReference type="GO" id="GO:0005975">
    <property type="term" value="P:carbohydrate metabolic process"/>
    <property type="evidence" value="ECO:0007669"/>
    <property type="project" value="InterPro"/>
</dbReference>
<evidence type="ECO:0000256" key="4">
    <source>
        <dbReference type="ARBA" id="ARBA00022723"/>
    </source>
</evidence>
<evidence type="ECO:0000259" key="7">
    <source>
        <dbReference type="Pfam" id="PF00408"/>
    </source>
</evidence>
<dbReference type="PANTHER" id="PTHR42946:SF1">
    <property type="entry name" value="PHOSPHOGLUCOMUTASE (ALPHA-D-GLUCOSE-1,6-BISPHOSPHATE-DEPENDENT)"/>
    <property type="match status" value="1"/>
</dbReference>
<dbReference type="SUPFAM" id="SSF53738">
    <property type="entry name" value="Phosphoglucomutase, first 3 domains"/>
    <property type="match status" value="3"/>
</dbReference>
<dbReference type="NCBIfam" id="TIGR01455">
    <property type="entry name" value="glmM"/>
    <property type="match status" value="1"/>
</dbReference>
<dbReference type="AlphaFoldDB" id="A0A6J7RQY5"/>
<dbReference type="Pfam" id="PF02880">
    <property type="entry name" value="PGM_PMM_III"/>
    <property type="match status" value="1"/>
</dbReference>
<evidence type="ECO:0000256" key="2">
    <source>
        <dbReference type="ARBA" id="ARBA00010231"/>
    </source>
</evidence>
<dbReference type="InterPro" id="IPR050060">
    <property type="entry name" value="Phosphoglucosamine_mutase"/>
</dbReference>
<dbReference type="InterPro" id="IPR005843">
    <property type="entry name" value="A-D-PHexomutase_C"/>
</dbReference>
<evidence type="ECO:0000259" key="8">
    <source>
        <dbReference type="Pfam" id="PF02878"/>
    </source>
</evidence>
<name>A0A6J7RQY5_9ZZZZ</name>
<reference evidence="12" key="1">
    <citation type="submission" date="2020-05" db="EMBL/GenBank/DDBJ databases">
        <authorList>
            <person name="Chiriac C."/>
            <person name="Salcher M."/>
            <person name="Ghai R."/>
            <person name="Kavagutti S V."/>
        </authorList>
    </citation>
    <scope>NUCLEOTIDE SEQUENCE</scope>
</reference>
<dbReference type="Gene3D" id="3.30.310.50">
    <property type="entry name" value="Alpha-D-phosphohexomutase, C-terminal domain"/>
    <property type="match status" value="1"/>
</dbReference>
<dbReference type="GO" id="GO:0006048">
    <property type="term" value="P:UDP-N-acetylglucosamine biosynthetic process"/>
    <property type="evidence" value="ECO:0007669"/>
    <property type="project" value="TreeGrafter"/>
</dbReference>
<dbReference type="HAMAP" id="MF_01554_B">
    <property type="entry name" value="GlmM_B"/>
    <property type="match status" value="1"/>
</dbReference>
<dbReference type="GO" id="GO:0009252">
    <property type="term" value="P:peptidoglycan biosynthetic process"/>
    <property type="evidence" value="ECO:0007669"/>
    <property type="project" value="TreeGrafter"/>
</dbReference>
<dbReference type="GO" id="GO:0005829">
    <property type="term" value="C:cytosol"/>
    <property type="evidence" value="ECO:0007669"/>
    <property type="project" value="TreeGrafter"/>
</dbReference>
<comment type="cofactor">
    <cofactor evidence="1">
        <name>Mg(2+)</name>
        <dbReference type="ChEBI" id="CHEBI:18420"/>
    </cofactor>
</comment>
<dbReference type="PRINTS" id="PR00509">
    <property type="entry name" value="PGMPMM"/>
</dbReference>
<proteinExistence type="inferred from homology"/>
<evidence type="ECO:0000313" key="12">
    <source>
        <dbReference type="EMBL" id="CAB5031154.1"/>
    </source>
</evidence>
<dbReference type="FunFam" id="3.40.120.10:FF:000003">
    <property type="entry name" value="Phosphoglucosamine mutase"/>
    <property type="match status" value="1"/>
</dbReference>
<dbReference type="InterPro" id="IPR016066">
    <property type="entry name" value="A-D-PHexomutase_CS"/>
</dbReference>
<dbReference type="GO" id="GO:0008966">
    <property type="term" value="F:phosphoglucosamine mutase activity"/>
    <property type="evidence" value="ECO:0007669"/>
    <property type="project" value="InterPro"/>
</dbReference>
<dbReference type="PANTHER" id="PTHR42946">
    <property type="entry name" value="PHOSPHOHEXOSE MUTASE"/>
    <property type="match status" value="1"/>
</dbReference>
<dbReference type="Gene3D" id="3.40.120.10">
    <property type="entry name" value="Alpha-D-Glucose-1,6-Bisphosphate, subunit A, domain 3"/>
    <property type="match status" value="3"/>
</dbReference>
<dbReference type="InterPro" id="IPR005846">
    <property type="entry name" value="A-D-PHexomutase_a/b/a-III"/>
</dbReference>
<dbReference type="InterPro" id="IPR005845">
    <property type="entry name" value="A-D-PHexomutase_a/b/a-II"/>
</dbReference>
<dbReference type="InterPro" id="IPR005844">
    <property type="entry name" value="A-D-PHexomutase_a/b/a-I"/>
</dbReference>
<feature type="domain" description="Alpha-D-phosphohexomutase alpha/beta/alpha" evidence="9">
    <location>
        <begin position="156"/>
        <end position="251"/>
    </location>
</feature>
<dbReference type="Pfam" id="PF00408">
    <property type="entry name" value="PGM_PMM_IV"/>
    <property type="match status" value="1"/>
</dbReference>
<feature type="domain" description="Alpha-D-phosphohexomutase C-terminal" evidence="7">
    <location>
        <begin position="375"/>
        <end position="438"/>
    </location>
</feature>
<keyword evidence="3" id="KW-0597">Phosphoprotein</keyword>
<dbReference type="InterPro" id="IPR005841">
    <property type="entry name" value="Alpha-D-phosphohexomutase_SF"/>
</dbReference>
<dbReference type="InterPro" id="IPR016055">
    <property type="entry name" value="A-D-PHexomutase_a/b/a-I/II/III"/>
</dbReference>
<keyword evidence="4" id="KW-0479">Metal-binding</keyword>
<accession>A0A6J7RQY5</accession>